<keyword evidence="6" id="KW-0408">Iron</keyword>
<dbReference type="PANTHER" id="PTHR32552">
    <property type="entry name" value="FERRICHROME IRON RECEPTOR-RELATED"/>
    <property type="match status" value="1"/>
</dbReference>
<name>A0A2N5X721_9GAMM</name>
<proteinExistence type="inferred from homology"/>
<dbReference type="InterPro" id="IPR000531">
    <property type="entry name" value="Beta-barrel_TonB"/>
</dbReference>
<feature type="domain" description="TonB-dependent receptor plug" evidence="14">
    <location>
        <begin position="195"/>
        <end position="304"/>
    </location>
</feature>
<dbReference type="Gene3D" id="2.40.170.20">
    <property type="entry name" value="TonB-dependent receptor, beta-barrel domain"/>
    <property type="match status" value="1"/>
</dbReference>
<dbReference type="Gene3D" id="3.55.50.30">
    <property type="match status" value="1"/>
</dbReference>
<dbReference type="SUPFAM" id="SSF56935">
    <property type="entry name" value="Porins"/>
    <property type="match status" value="1"/>
</dbReference>
<comment type="caution">
    <text evidence="15">The sequence shown here is derived from an EMBL/GenBank/DDBJ whole genome shotgun (WGS) entry which is preliminary data.</text>
</comment>
<dbReference type="AlphaFoldDB" id="A0A2N5X721"/>
<dbReference type="EMBL" id="PKUS01000002">
    <property type="protein sequence ID" value="PLW70289.1"/>
    <property type="molecule type" value="Genomic_DNA"/>
</dbReference>
<keyword evidence="16" id="KW-1185">Reference proteome</keyword>
<evidence type="ECO:0000256" key="10">
    <source>
        <dbReference type="ARBA" id="ARBA00023237"/>
    </source>
</evidence>
<dbReference type="InterPro" id="IPR039426">
    <property type="entry name" value="TonB-dep_rcpt-like"/>
</dbReference>
<evidence type="ECO:0000313" key="15">
    <source>
        <dbReference type="EMBL" id="PLW70289.1"/>
    </source>
</evidence>
<evidence type="ECO:0000256" key="3">
    <source>
        <dbReference type="ARBA" id="ARBA00022452"/>
    </source>
</evidence>
<evidence type="ECO:0000256" key="8">
    <source>
        <dbReference type="ARBA" id="ARBA00023077"/>
    </source>
</evidence>
<keyword evidence="4" id="KW-0410">Iron transport</keyword>
<comment type="subcellular location">
    <subcellularLocation>
        <location evidence="1 11">Cell outer membrane</location>
        <topology evidence="1 11">Multi-pass membrane protein</topology>
    </subcellularLocation>
</comment>
<organism evidence="15 16">
    <name type="scientific">Pseudohalioglobus lutimaris</name>
    <dbReference type="NCBI Taxonomy" id="1737061"/>
    <lineage>
        <taxon>Bacteria</taxon>
        <taxon>Pseudomonadati</taxon>
        <taxon>Pseudomonadota</taxon>
        <taxon>Gammaproteobacteria</taxon>
        <taxon>Cellvibrionales</taxon>
        <taxon>Halieaceae</taxon>
        <taxon>Pseudohalioglobus</taxon>
    </lineage>
</organism>
<gene>
    <name evidence="15" type="ORF">C0039_03530</name>
</gene>
<evidence type="ECO:0000256" key="9">
    <source>
        <dbReference type="ARBA" id="ARBA00023136"/>
    </source>
</evidence>
<dbReference type="PROSITE" id="PS52016">
    <property type="entry name" value="TONB_DEPENDENT_REC_3"/>
    <property type="match status" value="1"/>
</dbReference>
<sequence length="854" mass="93598">MSHRSVLMTGPNRASGDQYVKSMAGLAIHTSERSRWTLWLMMTALLGSLLSTTLAWSDDGKIHFEIPPSTAYKALNLFAQQADIQILYPFDLVKDMQLKGLSGRYSIAGGIETLVAGTCLEINASAAGNLVLTATDTNEGIWFMRSNKCSNKGVFTALLAGFTTLVANAEEAPVQQRAVILEEVVVTAQKREESLQETPISITAFSARELENQRISNVMDLANKVPALNLVPFAGTRVAPNLFIRGMGNLNTQSTNDMATGIYIDGVPVGRGIGLATDFADLERIEVLRGPQGTLWGRNTTAGAINFITQKPDDELSGLVQLTAGSWEERGVRASINAPLNDKLFVRAGYMYTENDGWVDNNNSTLPNQINFNEDEKEAMKLAVRYEATDEITVDYGYDFSNMTYGNLFYQVIDGPNAVSGRQEKASPTQGLYPSDADISGHNLTLTWMLGDITLKSITAYRDLDSNTHMNFIDSFTQSRTMDQNQFSQELQFLGDAMDGRLSYVAGVFYIEEEADETAISSFAGGALVDDWMVEAEATSAAAFGQVTWTPSGFDEKLALTLGLRYTSDTRDARKTYRNPGFTPDITGLVLDGDTDFDSTDPMVTLAYTFSDNINGYAKYSTGYRAGGFNTQSTPELFSAGFDKEDVDSYEVGLKSKFFQDRALVNLAVFYNEYENLQVDQVRSPPVFVDTLNAGAATMSGMEIEGSAVLVAGLSANFYYAYLNAEYDSYIDGGVELESSRVVPNSPNWQVGAGLTYEFPSTGFGDVTVSIDYRSQDEFYSNPKKTTLTSGYEIWNARLELAQIPLGIVGDLRVAAWGKNLGDEEYRLSTTNLGELSAQYGPPRSTGIDLTYEF</sequence>
<keyword evidence="5 11" id="KW-0812">Transmembrane</keyword>
<keyword evidence="8 12" id="KW-0798">TonB box</keyword>
<protein>
    <recommendedName>
        <fullName evidence="17">TonB-dependent receptor</fullName>
    </recommendedName>
</protein>
<evidence type="ECO:0000256" key="5">
    <source>
        <dbReference type="ARBA" id="ARBA00022692"/>
    </source>
</evidence>
<dbReference type="GO" id="GO:0006826">
    <property type="term" value="P:iron ion transport"/>
    <property type="evidence" value="ECO:0007669"/>
    <property type="project" value="UniProtKB-KW"/>
</dbReference>
<dbReference type="Pfam" id="PF07715">
    <property type="entry name" value="Plug"/>
    <property type="match status" value="1"/>
</dbReference>
<dbReference type="GO" id="GO:0009279">
    <property type="term" value="C:cell outer membrane"/>
    <property type="evidence" value="ECO:0007669"/>
    <property type="project" value="UniProtKB-SubCell"/>
</dbReference>
<dbReference type="InterPro" id="IPR036942">
    <property type="entry name" value="Beta-barrel_TonB_sf"/>
</dbReference>
<accession>A0A2N5X721</accession>
<evidence type="ECO:0000256" key="2">
    <source>
        <dbReference type="ARBA" id="ARBA00022448"/>
    </source>
</evidence>
<evidence type="ECO:0000256" key="6">
    <source>
        <dbReference type="ARBA" id="ARBA00023004"/>
    </source>
</evidence>
<evidence type="ECO:0000256" key="11">
    <source>
        <dbReference type="PROSITE-ProRule" id="PRU01360"/>
    </source>
</evidence>
<evidence type="ECO:0008006" key="17">
    <source>
        <dbReference type="Google" id="ProtNLM"/>
    </source>
</evidence>
<evidence type="ECO:0000256" key="12">
    <source>
        <dbReference type="RuleBase" id="RU003357"/>
    </source>
</evidence>
<dbReference type="CDD" id="cd01347">
    <property type="entry name" value="ligand_gated_channel"/>
    <property type="match status" value="1"/>
</dbReference>
<evidence type="ECO:0000259" key="13">
    <source>
        <dbReference type="Pfam" id="PF00593"/>
    </source>
</evidence>
<dbReference type="PANTHER" id="PTHR32552:SF81">
    <property type="entry name" value="TONB-DEPENDENT OUTER MEMBRANE RECEPTOR"/>
    <property type="match status" value="1"/>
</dbReference>
<keyword evidence="2 11" id="KW-0813">Transport</keyword>
<keyword evidence="7" id="KW-0406">Ion transport</keyword>
<keyword evidence="10 11" id="KW-0998">Cell outer membrane</keyword>
<dbReference type="InterPro" id="IPR012910">
    <property type="entry name" value="Plug_dom"/>
</dbReference>
<comment type="similarity">
    <text evidence="11 12">Belongs to the TonB-dependent receptor family.</text>
</comment>
<reference evidence="15 16" key="1">
    <citation type="submission" date="2018-01" db="EMBL/GenBank/DDBJ databases">
        <title>The draft genome sequence of Halioglobus lutimaris HF004.</title>
        <authorList>
            <person name="Du Z.-J."/>
            <person name="Shi M.-J."/>
        </authorList>
    </citation>
    <scope>NUCLEOTIDE SEQUENCE [LARGE SCALE GENOMIC DNA]</scope>
    <source>
        <strain evidence="15 16">HF004</strain>
    </source>
</reference>
<keyword evidence="3 11" id="KW-1134">Transmembrane beta strand</keyword>
<dbReference type="Pfam" id="PF00593">
    <property type="entry name" value="TonB_dep_Rec_b-barrel"/>
    <property type="match status" value="1"/>
</dbReference>
<evidence type="ECO:0000313" key="16">
    <source>
        <dbReference type="Proteomes" id="UP000235005"/>
    </source>
</evidence>
<evidence type="ECO:0000256" key="7">
    <source>
        <dbReference type="ARBA" id="ARBA00023065"/>
    </source>
</evidence>
<dbReference type="Proteomes" id="UP000235005">
    <property type="component" value="Unassembled WGS sequence"/>
</dbReference>
<evidence type="ECO:0000259" key="14">
    <source>
        <dbReference type="Pfam" id="PF07715"/>
    </source>
</evidence>
<keyword evidence="9 11" id="KW-0472">Membrane</keyword>
<evidence type="ECO:0000256" key="1">
    <source>
        <dbReference type="ARBA" id="ARBA00004571"/>
    </source>
</evidence>
<evidence type="ECO:0000256" key="4">
    <source>
        <dbReference type="ARBA" id="ARBA00022496"/>
    </source>
</evidence>
<dbReference type="OrthoDB" id="127311at2"/>
<feature type="domain" description="TonB-dependent receptor-like beta-barrel" evidence="13">
    <location>
        <begin position="393"/>
        <end position="821"/>
    </location>
</feature>